<dbReference type="Pfam" id="PF11951">
    <property type="entry name" value="Fungal_trans_2"/>
    <property type="match status" value="1"/>
</dbReference>
<dbReference type="GO" id="GO:0008270">
    <property type="term" value="F:zinc ion binding"/>
    <property type="evidence" value="ECO:0007669"/>
    <property type="project" value="InterPro"/>
</dbReference>
<name>A0A9N8WYE1_GIBZA</name>
<reference evidence="4" key="1">
    <citation type="submission" date="2021-03" db="EMBL/GenBank/DDBJ databases">
        <authorList>
            <person name="Alouane T."/>
            <person name="Langin T."/>
            <person name="Bonhomme L."/>
        </authorList>
    </citation>
    <scope>NUCLEOTIDE SEQUENCE</scope>
    <source>
        <strain evidence="4">MDC_Fg202</strain>
    </source>
</reference>
<feature type="region of interest" description="Disordered" evidence="2">
    <location>
        <begin position="68"/>
        <end position="115"/>
    </location>
</feature>
<dbReference type="Pfam" id="PF08450">
    <property type="entry name" value="SGL"/>
    <property type="match status" value="1"/>
</dbReference>
<dbReference type="AlphaFoldDB" id="A0A9N8WYE1"/>
<dbReference type="InterPro" id="IPR021858">
    <property type="entry name" value="Fun_TF"/>
</dbReference>
<accession>A0A9N8WYE1</accession>
<dbReference type="Pfam" id="PF00172">
    <property type="entry name" value="Zn_clus"/>
    <property type="match status" value="1"/>
</dbReference>
<dbReference type="PANTHER" id="PTHR47064">
    <property type="entry name" value="PUTATIVE (AFU_ORTHOLOGUE AFUA_1G08990)-RELATED"/>
    <property type="match status" value="1"/>
</dbReference>
<evidence type="ECO:0000313" key="5">
    <source>
        <dbReference type="Proteomes" id="UP000746612"/>
    </source>
</evidence>
<dbReference type="InterPro" id="IPR052988">
    <property type="entry name" value="Oryzine_lactonohydrolase"/>
</dbReference>
<gene>
    <name evidence="4" type="ORF">MDCFG202_LOCUS587514</name>
</gene>
<proteinExistence type="predicted"/>
<dbReference type="PANTHER" id="PTHR47064:SF2">
    <property type="entry name" value="SMP-30_GLUCONOLACTONASE_LRE-LIKE REGION DOMAIN-CONTAINING PROTEIN-RELATED"/>
    <property type="match status" value="1"/>
</dbReference>
<dbReference type="InterPro" id="IPR001138">
    <property type="entry name" value="Zn2Cys6_DnaBD"/>
</dbReference>
<sequence length="896" mass="99552">MPRSKLNLPRGKPRGLRRDRDCRTCKVRGVKCDLNRPRCLPCVESGLECGGYPQRVVWAANPVATPVSRLSLPSPVEQPTEPRRGLSDEANIPSSAELRNPSSISVNDGNDFTQNSLAADQPHIVEHLLAFGHSLKVASLASGDNTNNFQTPSSDQGLRLIAQVDNFLQARIRRRRRSDSSPTSHPSTLAFSAAESILPQDVDNEDILVYHRLEALKSLSQALNTADPAAFLGIAVFAFFEVVMDGVFGEWDCHLRGARSLLDYHCQNSDEFQQLSNNFIGFEQIVAYFGWWDTIGAVVRKSTNRAVGDQEGLIFDDWHRNTLTKDFLDMVGCPNETFWLFVSLAKGNKTDNLSEMLTQAMAQLLKLGMDTTERGKCMDTYRCAAVIALLSWRIPETKETLPSEPSGTTLTFAVDRICQIIDSGRPKSTLYVHMATPAYLASMWASSPNHCKTLRNYWKNCQMGDIPRYLGAQLRCEETWRDMGLSLKVYNMRLALSLQYVSGFLQLATCILSPLPPDYKNAAAQWAFLSYKNPSLAVLPGHFNRSVFVPFTDSEVSDPSLAKDLDYINSTNFVAYDERFFDLLGPDAKIRKVHQLPFQTHEAPCYNPVTKDLFFIEWGPPGGDNGFHDWQYLLNTETHKLRKIKTDPPIHNVHGCAVYDGDYFVITDGSSNETASLNKITPELKKTTLLNNYFGLPFSGFNDMDVDDEGNFWITDDHYGFGAGVVKYTPPTLSTVYFVNKTTLRPRPFHTTNGQANGITFHKGQDRKCTIYISNTAASQPGPAPHKLNSFGPRKLTSFDVSYPGAITTNKKLLSVPIAFVYDGIKVSKNGWVFAGSGNGVDVIDPRSGEAVGVIRVGGGEFIAVNVAFVEKEMWIVGAGGIWQVTGFKETLARGF</sequence>
<dbReference type="InterPro" id="IPR036864">
    <property type="entry name" value="Zn2-C6_fun-type_DNA-bd_sf"/>
</dbReference>
<evidence type="ECO:0000256" key="1">
    <source>
        <dbReference type="ARBA" id="ARBA00023242"/>
    </source>
</evidence>
<evidence type="ECO:0000259" key="3">
    <source>
        <dbReference type="PROSITE" id="PS50048"/>
    </source>
</evidence>
<evidence type="ECO:0000256" key="2">
    <source>
        <dbReference type="SAM" id="MobiDB-lite"/>
    </source>
</evidence>
<dbReference type="SMART" id="SM00066">
    <property type="entry name" value="GAL4"/>
    <property type="match status" value="1"/>
</dbReference>
<evidence type="ECO:0000313" key="4">
    <source>
        <dbReference type="EMBL" id="CAG2009523.1"/>
    </source>
</evidence>
<protein>
    <recommendedName>
        <fullName evidence="3">Zn(2)-C6 fungal-type domain-containing protein</fullName>
    </recommendedName>
</protein>
<dbReference type="SUPFAM" id="SSF57701">
    <property type="entry name" value="Zn2/Cys6 DNA-binding domain"/>
    <property type="match status" value="1"/>
</dbReference>
<dbReference type="CDD" id="cd00067">
    <property type="entry name" value="GAL4"/>
    <property type="match status" value="1"/>
</dbReference>
<dbReference type="Proteomes" id="UP000746612">
    <property type="component" value="Unassembled WGS sequence"/>
</dbReference>
<dbReference type="PROSITE" id="PS50048">
    <property type="entry name" value="ZN2_CY6_FUNGAL_2"/>
    <property type="match status" value="1"/>
</dbReference>
<dbReference type="Gene3D" id="4.10.240.10">
    <property type="entry name" value="Zn(2)-C6 fungal-type DNA-binding domain"/>
    <property type="match status" value="1"/>
</dbReference>
<dbReference type="InterPro" id="IPR013658">
    <property type="entry name" value="SGL"/>
</dbReference>
<organism evidence="4 5">
    <name type="scientific">Gibberella zeae</name>
    <name type="common">Wheat head blight fungus</name>
    <name type="synonym">Fusarium graminearum</name>
    <dbReference type="NCBI Taxonomy" id="5518"/>
    <lineage>
        <taxon>Eukaryota</taxon>
        <taxon>Fungi</taxon>
        <taxon>Dikarya</taxon>
        <taxon>Ascomycota</taxon>
        <taxon>Pezizomycotina</taxon>
        <taxon>Sordariomycetes</taxon>
        <taxon>Hypocreomycetidae</taxon>
        <taxon>Hypocreales</taxon>
        <taxon>Nectriaceae</taxon>
        <taxon>Fusarium</taxon>
    </lineage>
</organism>
<dbReference type="InterPro" id="IPR011042">
    <property type="entry name" value="6-blade_b-propeller_TolB-like"/>
</dbReference>
<feature type="domain" description="Zn(2)-C6 fungal-type" evidence="3">
    <location>
        <begin position="21"/>
        <end position="49"/>
    </location>
</feature>
<keyword evidence="1" id="KW-0539">Nucleus</keyword>
<dbReference type="EMBL" id="CAJPIJ010000192">
    <property type="protein sequence ID" value="CAG2009523.1"/>
    <property type="molecule type" value="Genomic_DNA"/>
</dbReference>
<feature type="compositionally biased region" description="Polar residues" evidence="2">
    <location>
        <begin position="100"/>
        <end position="115"/>
    </location>
</feature>
<dbReference type="SUPFAM" id="SSF63829">
    <property type="entry name" value="Calcium-dependent phosphotriesterase"/>
    <property type="match status" value="1"/>
</dbReference>
<dbReference type="GO" id="GO:0000981">
    <property type="term" value="F:DNA-binding transcription factor activity, RNA polymerase II-specific"/>
    <property type="evidence" value="ECO:0007669"/>
    <property type="project" value="InterPro"/>
</dbReference>
<comment type="caution">
    <text evidence="4">The sequence shown here is derived from an EMBL/GenBank/DDBJ whole genome shotgun (WGS) entry which is preliminary data.</text>
</comment>
<dbReference type="Gene3D" id="2.120.10.30">
    <property type="entry name" value="TolB, C-terminal domain"/>
    <property type="match status" value="1"/>
</dbReference>